<gene>
    <name evidence="3" type="ORF">EV675_4740</name>
</gene>
<dbReference type="InterPro" id="IPR032465">
    <property type="entry name" value="ACMSD"/>
</dbReference>
<accession>A0A4Q7N7W7</accession>
<keyword evidence="4" id="KW-1185">Reference proteome</keyword>
<dbReference type="PANTHER" id="PTHR21240">
    <property type="entry name" value="2-AMINO-3-CARBOXYLMUCONATE-6-SEMIALDEHYDE DECARBOXYLASE"/>
    <property type="match status" value="1"/>
</dbReference>
<dbReference type="AlphaFoldDB" id="A0A4Q7N7W7"/>
<comment type="caution">
    <text evidence="3">The sequence shown here is derived from an EMBL/GenBank/DDBJ whole genome shotgun (WGS) entry which is preliminary data.</text>
</comment>
<feature type="domain" description="Amidohydrolase-related" evidence="2">
    <location>
        <begin position="68"/>
        <end position="283"/>
    </location>
</feature>
<dbReference type="RefSeq" id="WP_130360604.1">
    <property type="nucleotide sequence ID" value="NZ_SGXC01000003.1"/>
</dbReference>
<evidence type="ECO:0000313" key="4">
    <source>
        <dbReference type="Proteomes" id="UP000292445"/>
    </source>
</evidence>
<protein>
    <recommendedName>
        <fullName evidence="2">Amidohydrolase-related domain-containing protein</fullName>
    </recommendedName>
</protein>
<name>A0A4Q7N7W7_9BURK</name>
<dbReference type="Proteomes" id="UP000292445">
    <property type="component" value="Unassembled WGS sequence"/>
</dbReference>
<dbReference type="EMBL" id="SGXC01000003">
    <property type="protein sequence ID" value="RZS78099.1"/>
    <property type="molecule type" value="Genomic_DNA"/>
</dbReference>
<organism evidence="3 4">
    <name type="scientific">Pigmentiphaga kullae</name>
    <dbReference type="NCBI Taxonomy" id="151784"/>
    <lineage>
        <taxon>Bacteria</taxon>
        <taxon>Pseudomonadati</taxon>
        <taxon>Pseudomonadota</taxon>
        <taxon>Betaproteobacteria</taxon>
        <taxon>Burkholderiales</taxon>
        <taxon>Alcaligenaceae</taxon>
        <taxon>Pigmentiphaga</taxon>
    </lineage>
</organism>
<evidence type="ECO:0000256" key="1">
    <source>
        <dbReference type="ARBA" id="ARBA00023239"/>
    </source>
</evidence>
<dbReference type="Pfam" id="PF04909">
    <property type="entry name" value="Amidohydro_2"/>
    <property type="match status" value="1"/>
</dbReference>
<keyword evidence="1" id="KW-0456">Lyase</keyword>
<dbReference type="GO" id="GO:0016787">
    <property type="term" value="F:hydrolase activity"/>
    <property type="evidence" value="ECO:0007669"/>
    <property type="project" value="InterPro"/>
</dbReference>
<dbReference type="SUPFAM" id="SSF51556">
    <property type="entry name" value="Metallo-dependent hydrolases"/>
    <property type="match status" value="1"/>
</dbReference>
<evidence type="ECO:0000313" key="3">
    <source>
        <dbReference type="EMBL" id="RZS78099.1"/>
    </source>
</evidence>
<dbReference type="InterPro" id="IPR032466">
    <property type="entry name" value="Metal_Hydrolase"/>
</dbReference>
<dbReference type="Gene3D" id="3.20.20.140">
    <property type="entry name" value="Metal-dependent hydrolases"/>
    <property type="match status" value="1"/>
</dbReference>
<dbReference type="GO" id="GO:0016831">
    <property type="term" value="F:carboxy-lyase activity"/>
    <property type="evidence" value="ECO:0007669"/>
    <property type="project" value="InterPro"/>
</dbReference>
<proteinExistence type="predicted"/>
<dbReference type="PANTHER" id="PTHR21240:SF19">
    <property type="entry name" value="CATALYTIC_ HYDROLASE"/>
    <property type="match status" value="1"/>
</dbReference>
<sequence length="286" mass="32927">MNIFDCHSHWATDKGYLFRTEDERAQQEKIWRTPFKLFTEDEQARYFRDNNARVILDISWIKELPLAEMTPYHDYVLDVQQRHRDVMFGQWMQFDPRRHGPAAIEEFHRCLARGAGFVGLCVNGQVTGTPADDPAWEPFYRASIDVGAPVMILCGLTGIGQGLPGGKGIVLEDGHPRYIDRVAARHPDLKILAARPAWPWQDDLLAIMLHKPNVHYELHGWGPRQFTPTLKKEIRGRMQDRIMFGCDFPVLRYEKVIADWQAEGYPEAVLQKVLHDNAARYFGAAS</sequence>
<reference evidence="3 4" key="1">
    <citation type="submission" date="2019-02" db="EMBL/GenBank/DDBJ databases">
        <title>Genomic Encyclopedia of Type Strains, Phase IV (KMG-IV): sequencing the most valuable type-strain genomes for metagenomic binning, comparative biology and taxonomic classification.</title>
        <authorList>
            <person name="Goeker M."/>
        </authorList>
    </citation>
    <scope>NUCLEOTIDE SEQUENCE [LARGE SCALE GENOMIC DNA]</scope>
    <source>
        <strain evidence="3 4">K24</strain>
    </source>
</reference>
<dbReference type="InterPro" id="IPR006680">
    <property type="entry name" value="Amidohydro-rel"/>
</dbReference>
<evidence type="ECO:0000259" key="2">
    <source>
        <dbReference type="Pfam" id="PF04909"/>
    </source>
</evidence>
<dbReference type="OrthoDB" id="1407586at2"/>